<dbReference type="Proteomes" id="UP000092528">
    <property type="component" value="Chromosome 1"/>
</dbReference>
<dbReference type="AlphaFoldDB" id="A0A1C7F9U8"/>
<sequence length="65" mass="7850">MFTKNVEFIGRFTMNCKFVTKNNNRVYFIYPVKLIPKPALTLKFNNLHQCNPFHLQKMRVIYLLL</sequence>
<accession>A0A1C7F9U8</accession>
<reference evidence="1 2" key="1">
    <citation type="submission" date="2016-07" db="EMBL/GenBank/DDBJ databases">
        <title>Genome sequencing of Vibrio scophthalmi strain VS-05, an isolated from Paralichthys olivaceus.</title>
        <authorList>
            <person name="Han H.-J."/>
        </authorList>
    </citation>
    <scope>NUCLEOTIDE SEQUENCE [LARGE SCALE GENOMIC DNA]</scope>
    <source>
        <strain evidence="1 2">VS-05</strain>
    </source>
</reference>
<evidence type="ECO:0000313" key="1">
    <source>
        <dbReference type="EMBL" id="ANU36875.1"/>
    </source>
</evidence>
<name>A0A1C7F9U8_9VIBR</name>
<keyword evidence="2" id="KW-1185">Reference proteome</keyword>
<protein>
    <submittedName>
        <fullName evidence="1">Uncharacterized protein</fullName>
    </submittedName>
</protein>
<organism evidence="1 2">
    <name type="scientific">Vibrio scophthalmi</name>
    <dbReference type="NCBI Taxonomy" id="45658"/>
    <lineage>
        <taxon>Bacteria</taxon>
        <taxon>Pseudomonadati</taxon>
        <taxon>Pseudomonadota</taxon>
        <taxon>Gammaproteobacteria</taxon>
        <taxon>Vibrionales</taxon>
        <taxon>Vibrionaceae</taxon>
        <taxon>Vibrio</taxon>
    </lineage>
</organism>
<proteinExistence type="predicted"/>
<dbReference type="EMBL" id="CP016414">
    <property type="protein sequence ID" value="ANU36875.1"/>
    <property type="molecule type" value="Genomic_DNA"/>
</dbReference>
<evidence type="ECO:0000313" key="2">
    <source>
        <dbReference type="Proteomes" id="UP000092528"/>
    </source>
</evidence>
<gene>
    <name evidence="1" type="ORF">VSVS05_01750</name>
</gene>
<dbReference type="STRING" id="45658.VSVS12_01249"/>
<dbReference type="PATRIC" id="fig|45658.7.peg.1739"/>